<evidence type="ECO:0000256" key="3">
    <source>
        <dbReference type="ARBA" id="ARBA00022692"/>
    </source>
</evidence>
<keyword evidence="4 6" id="KW-1133">Transmembrane helix</keyword>
<feature type="transmembrane region" description="Helical" evidence="6">
    <location>
        <begin position="416"/>
        <end position="439"/>
    </location>
</feature>
<dbReference type="RefSeq" id="WP_394836050.1">
    <property type="nucleotide sequence ID" value="NZ_CP089929.1"/>
</dbReference>
<dbReference type="Proteomes" id="UP001374803">
    <property type="component" value="Chromosome"/>
</dbReference>
<evidence type="ECO:0000313" key="8">
    <source>
        <dbReference type="EMBL" id="WXB06404.1"/>
    </source>
</evidence>
<dbReference type="Pfam" id="PF03772">
    <property type="entry name" value="Competence"/>
    <property type="match status" value="1"/>
</dbReference>
<accession>A0ABZ2LA01</accession>
<organism evidence="8 9">
    <name type="scientific">Pendulispora rubella</name>
    <dbReference type="NCBI Taxonomy" id="2741070"/>
    <lineage>
        <taxon>Bacteria</taxon>
        <taxon>Pseudomonadati</taxon>
        <taxon>Myxococcota</taxon>
        <taxon>Myxococcia</taxon>
        <taxon>Myxococcales</taxon>
        <taxon>Sorangiineae</taxon>
        <taxon>Pendulisporaceae</taxon>
        <taxon>Pendulispora</taxon>
    </lineage>
</organism>
<evidence type="ECO:0000313" key="9">
    <source>
        <dbReference type="Proteomes" id="UP001374803"/>
    </source>
</evidence>
<evidence type="ECO:0000256" key="6">
    <source>
        <dbReference type="SAM" id="Phobius"/>
    </source>
</evidence>
<feature type="transmembrane region" description="Helical" evidence="6">
    <location>
        <begin position="245"/>
        <end position="268"/>
    </location>
</feature>
<dbReference type="SMART" id="SM00849">
    <property type="entry name" value="Lactamase_B"/>
    <property type="match status" value="1"/>
</dbReference>
<dbReference type="SUPFAM" id="SSF56281">
    <property type="entry name" value="Metallo-hydrolase/oxidoreductase"/>
    <property type="match status" value="1"/>
</dbReference>
<dbReference type="NCBIfam" id="TIGR00360">
    <property type="entry name" value="ComEC_N-term"/>
    <property type="match status" value="1"/>
</dbReference>
<gene>
    <name evidence="8" type="ORF">LVJ94_03975</name>
</gene>
<feature type="transmembrane region" description="Helical" evidence="6">
    <location>
        <begin position="385"/>
        <end position="404"/>
    </location>
</feature>
<feature type="transmembrane region" description="Helical" evidence="6">
    <location>
        <begin position="502"/>
        <end position="519"/>
    </location>
</feature>
<name>A0ABZ2LA01_9BACT</name>
<protein>
    <submittedName>
        <fullName evidence="8">DNA internalization-related competence protein ComEC/Rec2</fullName>
    </submittedName>
</protein>
<dbReference type="InterPro" id="IPR004797">
    <property type="entry name" value="Competence_ComEC/Rec2"/>
</dbReference>
<keyword evidence="2" id="KW-1003">Cell membrane</keyword>
<proteinExistence type="predicted"/>
<evidence type="ECO:0000256" key="5">
    <source>
        <dbReference type="ARBA" id="ARBA00023136"/>
    </source>
</evidence>
<dbReference type="InterPro" id="IPR004477">
    <property type="entry name" value="ComEC_N"/>
</dbReference>
<dbReference type="PANTHER" id="PTHR30619">
    <property type="entry name" value="DNA INTERNALIZATION/COMPETENCE PROTEIN COMEC/REC2"/>
    <property type="match status" value="1"/>
</dbReference>
<feature type="transmembrane region" description="Helical" evidence="6">
    <location>
        <begin position="446"/>
        <end position="465"/>
    </location>
</feature>
<dbReference type="InterPro" id="IPR036866">
    <property type="entry name" value="RibonucZ/Hydroxyglut_hydro"/>
</dbReference>
<evidence type="ECO:0000259" key="7">
    <source>
        <dbReference type="SMART" id="SM00849"/>
    </source>
</evidence>
<dbReference type="EMBL" id="CP089983">
    <property type="protein sequence ID" value="WXB06404.1"/>
    <property type="molecule type" value="Genomic_DNA"/>
</dbReference>
<dbReference type="InterPro" id="IPR052159">
    <property type="entry name" value="Competence_DNA_uptake"/>
</dbReference>
<evidence type="ECO:0000256" key="1">
    <source>
        <dbReference type="ARBA" id="ARBA00004651"/>
    </source>
</evidence>
<dbReference type="PANTHER" id="PTHR30619:SF7">
    <property type="entry name" value="BETA-LACTAMASE DOMAIN PROTEIN"/>
    <property type="match status" value="1"/>
</dbReference>
<feature type="domain" description="Metallo-beta-lactamase" evidence="7">
    <location>
        <begin position="538"/>
        <end position="745"/>
    </location>
</feature>
<dbReference type="Gene3D" id="3.60.15.10">
    <property type="entry name" value="Ribonuclease Z/Hydroxyacylglutathione hydrolase-like"/>
    <property type="match status" value="1"/>
</dbReference>
<comment type="subcellular location">
    <subcellularLocation>
        <location evidence="1">Cell membrane</location>
        <topology evidence="1">Multi-pass membrane protein</topology>
    </subcellularLocation>
</comment>
<sequence length="791" mass="82676">MYVDPVLAVGLAMTCGALLRHHAVEVLALTAAVACLVCVHVTKGKALLLMSLVVLGLGGGWLRAHRAIVAHEDVLARVEEDAPGLQRCDGTARVVGSPARVGGSMRWLGEVTDASCGERAIRTPFHASFYDTDASGEPLARGDRVAFVAQLGPPERLTNFDTSDPLPAEVRRGAVRSGGLLDRRLLARGRGPPAWIDRARAAVRVRIDATFPADTAPMARAMVLGENDLTPDDGAAFRGSGLSHLLAVSGMHLVLVVLGLTRILRALFIRIEPLSARIDAGRLADAVGIVVSFVYADFAGSSGSALRAAWMTSVLLLARLLVRRGDGARALGFSIVGMAWLDPLVAYDLSFVLSVLATAGLFVFRPAMADVFAGALRLPGKLAQPLAATLGATVACAPVTSLLSTTLPLGGVLANLLAVPVGEIVSLPLCLVHALLAPLPMAERGCAWVASLALATVRGIARLFARIGWLSIDVPPATSAQLAVLAFAFLAWVFLQRSSRRLVVVAACLALCLALEIPARREGAPSGKLRITFLDVGQGDAALIDLPNGEAMMIDGGGIVGSPVDVGARVIAPTLRARRREALALVVLSHPHPDHFGGLPTGLDGIAVGALWDTGQGEREGTGGAYAALLRTARAHGTSVQRPESLCGVHAIGGVTVEVLAPCPEASADRGPNDNSFVLRIGYGSRHILFTGDAEREEEGDLLRLPAGALRADVLKVGHHGSRTSTSRTFVAAIRPQWAVISAGARNRFGHPAGVTLATLHDAGVRTYRTDRDGAIVVETDGRSLSVMSAE</sequence>
<evidence type="ECO:0000256" key="2">
    <source>
        <dbReference type="ARBA" id="ARBA00022475"/>
    </source>
</evidence>
<dbReference type="InterPro" id="IPR001279">
    <property type="entry name" value="Metallo-B-lactamas"/>
</dbReference>
<reference evidence="8" key="1">
    <citation type="submission" date="2021-12" db="EMBL/GenBank/DDBJ databases">
        <title>Discovery of the Pendulisporaceae a myxobacterial family with distinct sporulation behavior and unique specialized metabolism.</title>
        <authorList>
            <person name="Garcia R."/>
            <person name="Popoff A."/>
            <person name="Bader C.D."/>
            <person name="Loehr J."/>
            <person name="Walesch S."/>
            <person name="Walt C."/>
            <person name="Boldt J."/>
            <person name="Bunk B."/>
            <person name="Haeckl F.J.F.P.J."/>
            <person name="Gunesch A.P."/>
            <person name="Birkelbach J."/>
            <person name="Nuebel U."/>
            <person name="Pietschmann T."/>
            <person name="Bach T."/>
            <person name="Mueller R."/>
        </authorList>
    </citation>
    <scope>NUCLEOTIDE SEQUENCE</scope>
    <source>
        <strain evidence="8">MSr11367</strain>
    </source>
</reference>
<feature type="transmembrane region" description="Helical" evidence="6">
    <location>
        <begin position="477"/>
        <end position="495"/>
    </location>
</feature>
<keyword evidence="9" id="KW-1185">Reference proteome</keyword>
<dbReference type="Pfam" id="PF00753">
    <property type="entry name" value="Lactamase_B"/>
    <property type="match status" value="1"/>
</dbReference>
<dbReference type="CDD" id="cd07731">
    <property type="entry name" value="ComA-like_MBL-fold"/>
    <property type="match status" value="1"/>
</dbReference>
<keyword evidence="5 6" id="KW-0472">Membrane</keyword>
<feature type="transmembrane region" description="Helical" evidence="6">
    <location>
        <begin position="353"/>
        <end position="373"/>
    </location>
</feature>
<evidence type="ECO:0000256" key="4">
    <source>
        <dbReference type="ARBA" id="ARBA00022989"/>
    </source>
</evidence>
<dbReference type="NCBIfam" id="TIGR00361">
    <property type="entry name" value="ComEC_Rec2"/>
    <property type="match status" value="1"/>
</dbReference>
<dbReference type="InterPro" id="IPR035681">
    <property type="entry name" value="ComA-like_MBL"/>
</dbReference>
<keyword evidence="3 6" id="KW-0812">Transmembrane</keyword>